<accession>A0A5N4ART7</accession>
<gene>
    <name evidence="1" type="ORF">PPYR_07921</name>
</gene>
<protein>
    <submittedName>
        <fullName evidence="1">Uncharacterized protein</fullName>
    </submittedName>
</protein>
<dbReference type="Proteomes" id="UP000327044">
    <property type="component" value="Unassembled WGS sequence"/>
</dbReference>
<reference evidence="1 2" key="1">
    <citation type="journal article" date="2018" name="Elife">
        <title>Firefly genomes illuminate parallel origins of bioluminescence in beetles.</title>
        <authorList>
            <person name="Fallon T.R."/>
            <person name="Lower S.E."/>
            <person name="Chang C.H."/>
            <person name="Bessho-Uehara M."/>
            <person name="Martin G.J."/>
            <person name="Bewick A.J."/>
            <person name="Behringer M."/>
            <person name="Debat H.J."/>
            <person name="Wong I."/>
            <person name="Day J.C."/>
            <person name="Suvorov A."/>
            <person name="Silva C.J."/>
            <person name="Stanger-Hall K.F."/>
            <person name="Hall D.W."/>
            <person name="Schmitz R.J."/>
            <person name="Nelson D.R."/>
            <person name="Lewis S.M."/>
            <person name="Shigenobu S."/>
            <person name="Bybee S.M."/>
            <person name="Larracuente A.M."/>
            <person name="Oba Y."/>
            <person name="Weng J.K."/>
        </authorList>
    </citation>
    <scope>NUCLEOTIDE SEQUENCE [LARGE SCALE GENOMIC DNA]</scope>
    <source>
        <strain evidence="1">1611_PpyrPB1</strain>
        <tissue evidence="1">Whole body</tissue>
    </source>
</reference>
<comment type="caution">
    <text evidence="1">The sequence shown here is derived from an EMBL/GenBank/DDBJ whole genome shotgun (WGS) entry which is preliminary data.</text>
</comment>
<name>A0A5N4ART7_PHOPY</name>
<dbReference type="EMBL" id="VVIM01000005">
    <property type="protein sequence ID" value="KAB0800041.1"/>
    <property type="molecule type" value="Genomic_DNA"/>
</dbReference>
<proteinExistence type="predicted"/>
<keyword evidence="2" id="KW-1185">Reference proteome</keyword>
<evidence type="ECO:0000313" key="2">
    <source>
        <dbReference type="Proteomes" id="UP000327044"/>
    </source>
</evidence>
<dbReference type="AlphaFoldDB" id="A0A5N4ART7"/>
<sequence length="101" mass="11545">MNDIEKNNAPNSNSEYFLQDMPFHIVGVVVTKIRDANILSKTSKRKINVHFPMHHPHMLSGPPRPSAPVCPSLKNKGMLCFQTHHTQTHEIYAVFLLLHFC</sequence>
<dbReference type="InParanoid" id="A0A5N4ART7"/>
<evidence type="ECO:0000313" key="1">
    <source>
        <dbReference type="EMBL" id="KAB0800041.1"/>
    </source>
</evidence>
<organism evidence="1 2">
    <name type="scientific">Photinus pyralis</name>
    <name type="common">Common eastern firefly</name>
    <name type="synonym">Lampyris pyralis</name>
    <dbReference type="NCBI Taxonomy" id="7054"/>
    <lineage>
        <taxon>Eukaryota</taxon>
        <taxon>Metazoa</taxon>
        <taxon>Ecdysozoa</taxon>
        <taxon>Arthropoda</taxon>
        <taxon>Hexapoda</taxon>
        <taxon>Insecta</taxon>
        <taxon>Pterygota</taxon>
        <taxon>Neoptera</taxon>
        <taxon>Endopterygota</taxon>
        <taxon>Coleoptera</taxon>
        <taxon>Polyphaga</taxon>
        <taxon>Elateriformia</taxon>
        <taxon>Elateroidea</taxon>
        <taxon>Lampyridae</taxon>
        <taxon>Lampyrinae</taxon>
        <taxon>Photinus</taxon>
    </lineage>
</organism>